<protein>
    <submittedName>
        <fullName evidence="3">Alpha/beta fold hydrolase</fullName>
    </submittedName>
</protein>
<evidence type="ECO:0000313" key="4">
    <source>
        <dbReference type="Proteomes" id="UP001597469"/>
    </source>
</evidence>
<evidence type="ECO:0000313" key="3">
    <source>
        <dbReference type="EMBL" id="MFD2574425.1"/>
    </source>
</evidence>
<dbReference type="Gene3D" id="3.40.50.1820">
    <property type="entry name" value="alpha/beta hydrolase"/>
    <property type="match status" value="1"/>
</dbReference>
<dbReference type="Proteomes" id="UP001597469">
    <property type="component" value="Unassembled WGS sequence"/>
</dbReference>
<gene>
    <name evidence="3" type="ORF">ACFSUS_27570</name>
</gene>
<proteinExistence type="predicted"/>
<dbReference type="GO" id="GO:0016787">
    <property type="term" value="F:hydrolase activity"/>
    <property type="evidence" value="ECO:0007669"/>
    <property type="project" value="UniProtKB-KW"/>
</dbReference>
<accession>A0ABW5MBN8</accession>
<dbReference type="SUPFAM" id="SSF53474">
    <property type="entry name" value="alpha/beta-Hydrolases"/>
    <property type="match status" value="1"/>
</dbReference>
<dbReference type="InterPro" id="IPR000639">
    <property type="entry name" value="Epox_hydrolase-like"/>
</dbReference>
<dbReference type="RefSeq" id="WP_381528118.1">
    <property type="nucleotide sequence ID" value="NZ_JBHULN010000028.1"/>
</dbReference>
<dbReference type="InterPro" id="IPR000073">
    <property type="entry name" value="AB_hydrolase_1"/>
</dbReference>
<evidence type="ECO:0000259" key="2">
    <source>
        <dbReference type="Pfam" id="PF00561"/>
    </source>
</evidence>
<dbReference type="EMBL" id="JBHULN010000028">
    <property type="protein sequence ID" value="MFD2574425.1"/>
    <property type="molecule type" value="Genomic_DNA"/>
</dbReference>
<dbReference type="PRINTS" id="PR00412">
    <property type="entry name" value="EPOXHYDRLASE"/>
</dbReference>
<keyword evidence="1 3" id="KW-0378">Hydrolase</keyword>
<keyword evidence="4" id="KW-1185">Reference proteome</keyword>
<dbReference type="PANTHER" id="PTHR43329">
    <property type="entry name" value="EPOXIDE HYDROLASE"/>
    <property type="match status" value="1"/>
</dbReference>
<comment type="caution">
    <text evidence="3">The sequence shown here is derived from an EMBL/GenBank/DDBJ whole genome shotgun (WGS) entry which is preliminary data.</text>
</comment>
<dbReference type="PRINTS" id="PR00111">
    <property type="entry name" value="ABHYDROLASE"/>
</dbReference>
<sequence length="299" mass="34568">MLLEDRVRHKEVIPIRMEHDFVETNGIKLHVIKAGPTEGPLVILLHGFPEFWYGWNHQIDELAQAGYCVWVPDQRGYNLSEKPKGLGAYSIDHLAADVIGLIDAAGRQKAVIVGHDWGAAVAWWTAATYPDRLERMVVINVPHPTVMKRFVSRDKGQMLRSWYIGFFQLPWLPETLFRVGNWYAPARTLRSTSRRGTFTEADIQLYKEAWGQPRAFRAMVNWYRAALRRAPKRSAKARITVPTLLIWGVRDQFLKREMAQPSIDLCENGQLIFHEKATHWVHHEEPKQVNAELIRFINS</sequence>
<dbReference type="InterPro" id="IPR029058">
    <property type="entry name" value="AB_hydrolase_fold"/>
</dbReference>
<evidence type="ECO:0000256" key="1">
    <source>
        <dbReference type="ARBA" id="ARBA00022801"/>
    </source>
</evidence>
<feature type="domain" description="AB hydrolase-1" evidence="2">
    <location>
        <begin position="40"/>
        <end position="286"/>
    </location>
</feature>
<organism evidence="3 4">
    <name type="scientific">Spirosoma soli</name>
    <dbReference type="NCBI Taxonomy" id="1770529"/>
    <lineage>
        <taxon>Bacteria</taxon>
        <taxon>Pseudomonadati</taxon>
        <taxon>Bacteroidota</taxon>
        <taxon>Cytophagia</taxon>
        <taxon>Cytophagales</taxon>
        <taxon>Cytophagaceae</taxon>
        <taxon>Spirosoma</taxon>
    </lineage>
</organism>
<name>A0ABW5MBN8_9BACT</name>
<reference evidence="4" key="1">
    <citation type="journal article" date="2019" name="Int. J. Syst. Evol. Microbiol.">
        <title>The Global Catalogue of Microorganisms (GCM) 10K type strain sequencing project: providing services to taxonomists for standard genome sequencing and annotation.</title>
        <authorList>
            <consortium name="The Broad Institute Genomics Platform"/>
            <consortium name="The Broad Institute Genome Sequencing Center for Infectious Disease"/>
            <person name="Wu L."/>
            <person name="Ma J."/>
        </authorList>
    </citation>
    <scope>NUCLEOTIDE SEQUENCE [LARGE SCALE GENOMIC DNA]</scope>
    <source>
        <strain evidence="4">KCTC 42805</strain>
    </source>
</reference>
<dbReference type="Pfam" id="PF00561">
    <property type="entry name" value="Abhydrolase_1"/>
    <property type="match status" value="1"/>
</dbReference>